<feature type="transmembrane region" description="Helical" evidence="2">
    <location>
        <begin position="93"/>
        <end position="114"/>
    </location>
</feature>
<dbReference type="RefSeq" id="WP_188456105.1">
    <property type="nucleotide sequence ID" value="NZ_BMFR01000013.1"/>
</dbReference>
<evidence type="ECO:0000313" key="4">
    <source>
        <dbReference type="Proteomes" id="UP000622860"/>
    </source>
</evidence>
<evidence type="ECO:0000256" key="2">
    <source>
        <dbReference type="SAM" id="Phobius"/>
    </source>
</evidence>
<reference evidence="3" key="2">
    <citation type="submission" date="2020-09" db="EMBL/GenBank/DDBJ databases">
        <authorList>
            <person name="Sun Q."/>
            <person name="Zhou Y."/>
        </authorList>
    </citation>
    <scope>NUCLEOTIDE SEQUENCE</scope>
    <source>
        <strain evidence="3">CGMCC 1.12754</strain>
    </source>
</reference>
<dbReference type="Pfam" id="PF20214">
    <property type="entry name" value="DUF6574"/>
    <property type="match status" value="1"/>
</dbReference>
<proteinExistence type="predicted"/>
<gene>
    <name evidence="3" type="ORF">GCM10011398_29150</name>
</gene>
<keyword evidence="2" id="KW-0472">Membrane</keyword>
<keyword evidence="2" id="KW-0812">Transmembrane</keyword>
<reference evidence="3" key="1">
    <citation type="journal article" date="2014" name="Int. J. Syst. Evol. Microbiol.">
        <title>Complete genome sequence of Corynebacterium casei LMG S-19264T (=DSM 44701T), isolated from a smear-ripened cheese.</title>
        <authorList>
            <consortium name="US DOE Joint Genome Institute (JGI-PGF)"/>
            <person name="Walter F."/>
            <person name="Albersmeier A."/>
            <person name="Kalinowski J."/>
            <person name="Ruckert C."/>
        </authorList>
    </citation>
    <scope>NUCLEOTIDE SEQUENCE</scope>
    <source>
        <strain evidence="3">CGMCC 1.12754</strain>
    </source>
</reference>
<feature type="transmembrane region" description="Helical" evidence="2">
    <location>
        <begin position="134"/>
        <end position="154"/>
    </location>
</feature>
<accession>A0A917HKW7</accession>
<organism evidence="3 4">
    <name type="scientific">Virgibacillus oceani</name>
    <dbReference type="NCBI Taxonomy" id="1479511"/>
    <lineage>
        <taxon>Bacteria</taxon>
        <taxon>Bacillati</taxon>
        <taxon>Bacillota</taxon>
        <taxon>Bacilli</taxon>
        <taxon>Bacillales</taxon>
        <taxon>Bacillaceae</taxon>
        <taxon>Virgibacillus</taxon>
    </lineage>
</organism>
<sequence length="267" mass="28587">MNCPSCGQQTEEGKFCTNCGAQLPNEEYAATADPTINMAPQVNQSGQREQTGNVQKPNEAAEKLKTAGSNFGHFFVTLLRSPGEAKKANSNDLISASITIVIFSILIALGYHLSLNSVSTGFFGGPSFSFFDSFILPLIEFIILFIIVAALTFAGVKITGQTLSFTDVLAKYGGYLTPFLVLYVIGFLFTLVGLSSFSGLLILVSILGTLLIAPTLILLEQPASGFDRIYVLIAIYVVSLLVLGFFIQSFIQNILSSLMGGSLFGGF</sequence>
<feature type="compositionally biased region" description="Polar residues" evidence="1">
    <location>
        <begin position="40"/>
        <end position="56"/>
    </location>
</feature>
<evidence type="ECO:0008006" key="5">
    <source>
        <dbReference type="Google" id="ProtNLM"/>
    </source>
</evidence>
<protein>
    <recommendedName>
        <fullName evidence="5">Zinc-ribbon domain-containing protein</fullName>
    </recommendedName>
</protein>
<dbReference type="InterPro" id="IPR046481">
    <property type="entry name" value="DUF6574"/>
</dbReference>
<dbReference type="EMBL" id="BMFR01000013">
    <property type="protein sequence ID" value="GGG81840.1"/>
    <property type="molecule type" value="Genomic_DNA"/>
</dbReference>
<evidence type="ECO:0000256" key="1">
    <source>
        <dbReference type="SAM" id="MobiDB-lite"/>
    </source>
</evidence>
<feature type="transmembrane region" description="Helical" evidence="2">
    <location>
        <begin position="200"/>
        <end position="219"/>
    </location>
</feature>
<feature type="transmembrane region" description="Helical" evidence="2">
    <location>
        <begin position="175"/>
        <end position="194"/>
    </location>
</feature>
<dbReference type="AlphaFoldDB" id="A0A917HKW7"/>
<dbReference type="Proteomes" id="UP000622860">
    <property type="component" value="Unassembled WGS sequence"/>
</dbReference>
<name>A0A917HKW7_9BACI</name>
<feature type="transmembrane region" description="Helical" evidence="2">
    <location>
        <begin position="231"/>
        <end position="251"/>
    </location>
</feature>
<comment type="caution">
    <text evidence="3">The sequence shown here is derived from an EMBL/GenBank/DDBJ whole genome shotgun (WGS) entry which is preliminary data.</text>
</comment>
<keyword evidence="2" id="KW-1133">Transmembrane helix</keyword>
<feature type="region of interest" description="Disordered" evidence="1">
    <location>
        <begin position="40"/>
        <end position="59"/>
    </location>
</feature>
<keyword evidence="4" id="KW-1185">Reference proteome</keyword>
<evidence type="ECO:0000313" key="3">
    <source>
        <dbReference type="EMBL" id="GGG81840.1"/>
    </source>
</evidence>